<evidence type="ECO:0000313" key="1">
    <source>
        <dbReference type="EMBL" id="KZC07857.1"/>
    </source>
</evidence>
<organism evidence="1 2">
    <name type="scientific">Dufourea novaeangliae</name>
    <name type="common">Sweat bee</name>
    <dbReference type="NCBI Taxonomy" id="178035"/>
    <lineage>
        <taxon>Eukaryota</taxon>
        <taxon>Metazoa</taxon>
        <taxon>Ecdysozoa</taxon>
        <taxon>Arthropoda</taxon>
        <taxon>Hexapoda</taxon>
        <taxon>Insecta</taxon>
        <taxon>Pterygota</taxon>
        <taxon>Neoptera</taxon>
        <taxon>Endopterygota</taxon>
        <taxon>Hymenoptera</taxon>
        <taxon>Apocrita</taxon>
        <taxon>Aculeata</taxon>
        <taxon>Apoidea</taxon>
        <taxon>Anthophila</taxon>
        <taxon>Halictidae</taxon>
        <taxon>Rophitinae</taxon>
        <taxon>Dufourea</taxon>
    </lineage>
</organism>
<keyword evidence="2" id="KW-1185">Reference proteome</keyword>
<proteinExistence type="predicted"/>
<gene>
    <name evidence="1" type="ORF">WN55_09843</name>
</gene>
<accession>A0A154P7K5</accession>
<dbReference type="Proteomes" id="UP000076502">
    <property type="component" value="Unassembled WGS sequence"/>
</dbReference>
<evidence type="ECO:0000313" key="2">
    <source>
        <dbReference type="Proteomes" id="UP000076502"/>
    </source>
</evidence>
<sequence length="101" mass="11702">MDFRENSTNVYSFVSFRSRRELISPNLSGFVCFPRTTDQLEALQFVTDTNISGNDIRRTIRGSWKPLIALMITPVWYSVLNSYKKTNSYNLPYLLGILDNI</sequence>
<reference evidence="1 2" key="1">
    <citation type="submission" date="2015-07" db="EMBL/GenBank/DDBJ databases">
        <title>The genome of Dufourea novaeangliae.</title>
        <authorList>
            <person name="Pan H."/>
            <person name="Kapheim K."/>
        </authorList>
    </citation>
    <scope>NUCLEOTIDE SEQUENCE [LARGE SCALE GENOMIC DNA]</scope>
    <source>
        <strain evidence="1">0120121106</strain>
        <tissue evidence="1">Whole body</tissue>
    </source>
</reference>
<dbReference type="EMBL" id="KQ434832">
    <property type="protein sequence ID" value="KZC07857.1"/>
    <property type="molecule type" value="Genomic_DNA"/>
</dbReference>
<name>A0A154P7K5_DUFNO</name>
<protein>
    <submittedName>
        <fullName evidence="1">Uncharacterized protein</fullName>
    </submittedName>
</protein>
<dbReference type="AlphaFoldDB" id="A0A154P7K5"/>